<proteinExistence type="predicted"/>
<protein>
    <submittedName>
        <fullName evidence="1">Uncharacterized protein</fullName>
    </submittedName>
</protein>
<organism evidence="1 2">
    <name type="scientific">Aspergillus tubingensis (strain CBS 134.48)</name>
    <dbReference type="NCBI Taxonomy" id="767770"/>
    <lineage>
        <taxon>Eukaryota</taxon>
        <taxon>Fungi</taxon>
        <taxon>Dikarya</taxon>
        <taxon>Ascomycota</taxon>
        <taxon>Pezizomycotina</taxon>
        <taxon>Eurotiomycetes</taxon>
        <taxon>Eurotiomycetidae</taxon>
        <taxon>Eurotiales</taxon>
        <taxon>Aspergillaceae</taxon>
        <taxon>Aspergillus</taxon>
        <taxon>Aspergillus subgen. Circumdati</taxon>
    </lineage>
</organism>
<keyword evidence="2" id="KW-1185">Reference proteome</keyword>
<dbReference type="Proteomes" id="UP000184304">
    <property type="component" value="Unassembled WGS sequence"/>
</dbReference>
<dbReference type="VEuPathDB" id="FungiDB:ASPTUDRAFT_369064"/>
<evidence type="ECO:0000313" key="1">
    <source>
        <dbReference type="EMBL" id="OJI89157.1"/>
    </source>
</evidence>
<accession>A0A1L9NIT6</accession>
<gene>
    <name evidence="1" type="ORF">ASPTUDRAFT_369064</name>
</gene>
<dbReference type="EMBL" id="KV878178">
    <property type="protein sequence ID" value="OJI89157.1"/>
    <property type="molecule type" value="Genomic_DNA"/>
</dbReference>
<dbReference type="AlphaFoldDB" id="A0A1L9NIT6"/>
<sequence length="101" mass="11238">MYLLVTHLRRISMGDVLKSIHVPSILAVIKDRLVVSLPSGPVSEKHEMERMLQLIAISWKWISQKFGLHQMSSIVRTLDTFIAIVGRPGPASTSFPAAFLA</sequence>
<reference evidence="2" key="1">
    <citation type="journal article" date="2017" name="Genome Biol.">
        <title>Comparative genomics reveals high biological diversity and specific adaptations in the industrially and medically important fungal genus Aspergillus.</title>
        <authorList>
            <person name="de Vries R.P."/>
            <person name="Riley R."/>
            <person name="Wiebenga A."/>
            <person name="Aguilar-Osorio G."/>
            <person name="Amillis S."/>
            <person name="Uchima C.A."/>
            <person name="Anderluh G."/>
            <person name="Asadollahi M."/>
            <person name="Askin M."/>
            <person name="Barry K."/>
            <person name="Battaglia E."/>
            <person name="Bayram O."/>
            <person name="Benocci T."/>
            <person name="Braus-Stromeyer S.A."/>
            <person name="Caldana C."/>
            <person name="Canovas D."/>
            <person name="Cerqueira G.C."/>
            <person name="Chen F."/>
            <person name="Chen W."/>
            <person name="Choi C."/>
            <person name="Clum A."/>
            <person name="Dos Santos R.A."/>
            <person name="Damasio A.R."/>
            <person name="Diallinas G."/>
            <person name="Emri T."/>
            <person name="Fekete E."/>
            <person name="Flipphi M."/>
            <person name="Freyberg S."/>
            <person name="Gallo A."/>
            <person name="Gournas C."/>
            <person name="Habgood R."/>
            <person name="Hainaut M."/>
            <person name="Harispe M.L."/>
            <person name="Henrissat B."/>
            <person name="Hilden K.S."/>
            <person name="Hope R."/>
            <person name="Hossain A."/>
            <person name="Karabika E."/>
            <person name="Karaffa L."/>
            <person name="Karanyi Z."/>
            <person name="Krasevec N."/>
            <person name="Kuo A."/>
            <person name="Kusch H."/>
            <person name="LaButti K."/>
            <person name="Lagendijk E.L."/>
            <person name="Lapidus A."/>
            <person name="Levasseur A."/>
            <person name="Lindquist E."/>
            <person name="Lipzen A."/>
            <person name="Logrieco A.F."/>
            <person name="MacCabe A."/>
            <person name="Maekelae M.R."/>
            <person name="Malavazi I."/>
            <person name="Melin P."/>
            <person name="Meyer V."/>
            <person name="Mielnichuk N."/>
            <person name="Miskei M."/>
            <person name="Molnar A.P."/>
            <person name="Mule G."/>
            <person name="Ngan C.Y."/>
            <person name="Orejas M."/>
            <person name="Orosz E."/>
            <person name="Ouedraogo J.P."/>
            <person name="Overkamp K.M."/>
            <person name="Park H.-S."/>
            <person name="Perrone G."/>
            <person name="Piumi F."/>
            <person name="Punt P.J."/>
            <person name="Ram A.F."/>
            <person name="Ramon A."/>
            <person name="Rauscher S."/>
            <person name="Record E."/>
            <person name="Riano-Pachon D.M."/>
            <person name="Robert V."/>
            <person name="Roehrig J."/>
            <person name="Ruller R."/>
            <person name="Salamov A."/>
            <person name="Salih N.S."/>
            <person name="Samson R.A."/>
            <person name="Sandor E."/>
            <person name="Sanguinetti M."/>
            <person name="Schuetze T."/>
            <person name="Sepcic K."/>
            <person name="Shelest E."/>
            <person name="Sherlock G."/>
            <person name="Sophianopoulou V."/>
            <person name="Squina F.M."/>
            <person name="Sun H."/>
            <person name="Susca A."/>
            <person name="Todd R.B."/>
            <person name="Tsang A."/>
            <person name="Unkles S.E."/>
            <person name="van de Wiele N."/>
            <person name="van Rossen-Uffink D."/>
            <person name="Oliveira J.V."/>
            <person name="Vesth T.C."/>
            <person name="Visser J."/>
            <person name="Yu J.-H."/>
            <person name="Zhou M."/>
            <person name="Andersen M.R."/>
            <person name="Archer D.B."/>
            <person name="Baker S.E."/>
            <person name="Benoit I."/>
            <person name="Brakhage A.A."/>
            <person name="Braus G.H."/>
            <person name="Fischer R."/>
            <person name="Frisvad J.C."/>
            <person name="Goldman G.H."/>
            <person name="Houbraken J."/>
            <person name="Oakley B."/>
            <person name="Pocsi I."/>
            <person name="Scazzocchio C."/>
            <person name="Seiboth B."/>
            <person name="vanKuyk P.A."/>
            <person name="Wortman J."/>
            <person name="Dyer P.S."/>
            <person name="Grigoriev I.V."/>
        </authorList>
    </citation>
    <scope>NUCLEOTIDE SEQUENCE [LARGE SCALE GENOMIC DNA]</scope>
    <source>
        <strain evidence="2">CBS 134.48</strain>
    </source>
</reference>
<evidence type="ECO:0000313" key="2">
    <source>
        <dbReference type="Proteomes" id="UP000184304"/>
    </source>
</evidence>
<name>A0A1L9NIT6_ASPTC</name>